<dbReference type="PANTHER" id="PTHR30069:SF46">
    <property type="entry name" value="OAR PROTEIN"/>
    <property type="match status" value="1"/>
</dbReference>
<evidence type="ECO:0000256" key="6">
    <source>
        <dbReference type="ARBA" id="ARBA00023237"/>
    </source>
</evidence>
<reference evidence="9 10" key="1">
    <citation type="submission" date="2020-08" db="EMBL/GenBank/DDBJ databases">
        <title>Genomic Encyclopedia of Type Strains, Phase IV (KMG-V): Genome sequencing to study the core and pangenomes of soil and plant-associated prokaryotes.</title>
        <authorList>
            <person name="Whitman W."/>
        </authorList>
    </citation>
    <scope>NUCLEOTIDE SEQUENCE [LARGE SCALE GENOMIC DNA]</scope>
    <source>
        <strain evidence="9 10">X5P3</strain>
    </source>
</reference>
<keyword evidence="5" id="KW-0472">Membrane</keyword>
<proteinExistence type="predicted"/>
<evidence type="ECO:0000313" key="10">
    <source>
        <dbReference type="Proteomes" id="UP000584867"/>
    </source>
</evidence>
<dbReference type="InterPro" id="IPR057601">
    <property type="entry name" value="Oar-like_b-barrel"/>
</dbReference>
<evidence type="ECO:0000256" key="2">
    <source>
        <dbReference type="ARBA" id="ARBA00022448"/>
    </source>
</evidence>
<comment type="subcellular location">
    <subcellularLocation>
        <location evidence="1">Cell outer membrane</location>
        <topology evidence="1">Multi-pass membrane protein</topology>
    </subcellularLocation>
</comment>
<dbReference type="GO" id="GO:0009279">
    <property type="term" value="C:cell outer membrane"/>
    <property type="evidence" value="ECO:0007669"/>
    <property type="project" value="UniProtKB-SubCell"/>
</dbReference>
<evidence type="ECO:0000256" key="5">
    <source>
        <dbReference type="ARBA" id="ARBA00023136"/>
    </source>
</evidence>
<keyword evidence="6" id="KW-0998">Cell outer membrane</keyword>
<dbReference type="SUPFAM" id="SSF56935">
    <property type="entry name" value="Porins"/>
    <property type="match status" value="1"/>
</dbReference>
<evidence type="ECO:0000256" key="1">
    <source>
        <dbReference type="ARBA" id="ARBA00004571"/>
    </source>
</evidence>
<evidence type="ECO:0000256" key="7">
    <source>
        <dbReference type="SAM" id="MobiDB-lite"/>
    </source>
</evidence>
<dbReference type="InterPro" id="IPR039426">
    <property type="entry name" value="TonB-dep_rcpt-like"/>
</dbReference>
<name>A0A7W7ZL63_9BACT</name>
<dbReference type="Gene3D" id="2.40.170.20">
    <property type="entry name" value="TonB-dependent receptor, beta-barrel domain"/>
    <property type="match status" value="1"/>
</dbReference>
<organism evidence="9 10">
    <name type="scientific">Granulicella mallensis</name>
    <dbReference type="NCBI Taxonomy" id="940614"/>
    <lineage>
        <taxon>Bacteria</taxon>
        <taxon>Pseudomonadati</taxon>
        <taxon>Acidobacteriota</taxon>
        <taxon>Terriglobia</taxon>
        <taxon>Terriglobales</taxon>
        <taxon>Acidobacteriaceae</taxon>
        <taxon>Granulicella</taxon>
    </lineage>
</organism>
<dbReference type="Pfam" id="PF13620">
    <property type="entry name" value="CarboxypepD_reg"/>
    <property type="match status" value="1"/>
</dbReference>
<keyword evidence="4" id="KW-0812">Transmembrane</keyword>
<dbReference type="Gene3D" id="2.60.40.1120">
    <property type="entry name" value="Carboxypeptidase-like, regulatory domain"/>
    <property type="match status" value="1"/>
</dbReference>
<accession>A0A7W7ZL63</accession>
<gene>
    <name evidence="9" type="ORF">HDF15_000267</name>
</gene>
<dbReference type="GO" id="GO:0015344">
    <property type="term" value="F:siderophore uptake transmembrane transporter activity"/>
    <property type="evidence" value="ECO:0007669"/>
    <property type="project" value="TreeGrafter"/>
</dbReference>
<sequence length="1096" mass="118250">MIPISIDKYLKLLGITALLLLLVPGTSRAQNITADVLGTVTDSTGAIVPNAAVVIENLDTHETRNATTSPAGEYGFTLLPIGTYTLRVTAPGFSTFSQATLPLSAGDRRRVDAKLQIGAASERITVTGAPPALQTDDSTIGTTIGEQAVQDLPTNGRNFINLAQLVPGANSGTANSIASGSRPDDRRETSAVSVNGQSTMVNTEEIDGLDNNERIIGTIGVRPSIDAIQEFRVETNQYTAEVGRTAAAVINILTKSGTNTFHGSAYEFLRNDILDARDYFSTSGPKPEFRQNQFGGSIGGPIIRDKTFFFADFEGLRRVQGTTSTVTVPTLFEEQNPGNFSDAGGPVLTAAQLNPIALNYYKLYPTPTSSGFSNNFVSSPNDTQNAELADARIDEHFNQNNLFFARYSINRTNTNTPGPFPAVNGIEPGGNVYGEDGVSNQQEQNVALNYIHIFTPSVLLELKAGYTRINNASLPLNFGNSVSSQFGLTGANYSDPTSHFLTPFVPSGYGSVGDGEYLPLQDIDNVFQYNGSISINKGNHSMKMGATLIRRQATNIQSAFAAGAFNFNDNFAAGQVSAGTLGACNNPQADTCTLISMLEGVAFTAQRSNQLYPISYRTWEPSVYFQDNWRALPWLTLNLGVRYDLFTPYTEKHNRLSNLDPTTGTLILAGVGGVNNAAGVETDYSNFAPRFGFAATLPYKAVVRGGFGMSFFPDNYGTSGDRQNQPFVFNFQPAPEYNISQGLPVPSLDNSQIANPQGAIANAMDPSFRNAYMYQSSLTYEQQFGANVLTVTYVSDIGRHLAQFIPNIDVPLPSAQPYQDNCAPAGSAACTALPTLQSVRPFNGTLPGITSITQTYSHGVSYYNAGEIAFQRRISQGLTFNVNYTLAHMLDNAADLNQDNQAGYGLIPSLISTYDYGNSDADVRNRLAGSFNYDLPFGKSLTGYKKAIAGGWKTNGILVWQSGLPFTVQNNVPQINTGAGDDRPNLVGNPTLSHPNNTQYFNVAAFQPQAFGTAGDAPRNPLHGPHYRHFDFSAFKEFPVHKDLHLEFRTEIFNLTNTASFAVPNAALGTNGVGSVSGDAPYYTPREIQFALKLLF</sequence>
<feature type="region of interest" description="Disordered" evidence="7">
    <location>
        <begin position="171"/>
        <end position="192"/>
    </location>
</feature>
<comment type="caution">
    <text evidence="9">The sequence shown here is derived from an EMBL/GenBank/DDBJ whole genome shotgun (WGS) entry which is preliminary data.</text>
</comment>
<protein>
    <recommendedName>
        <fullName evidence="8">TonB-dependent transporter Oar-like beta-barrel domain-containing protein</fullName>
    </recommendedName>
</protein>
<evidence type="ECO:0000256" key="3">
    <source>
        <dbReference type="ARBA" id="ARBA00022452"/>
    </source>
</evidence>
<keyword evidence="2" id="KW-0813">Transport</keyword>
<dbReference type="Pfam" id="PF25183">
    <property type="entry name" value="OMP_b-brl_4"/>
    <property type="match status" value="1"/>
</dbReference>
<dbReference type="InterPro" id="IPR036942">
    <property type="entry name" value="Beta-barrel_TonB_sf"/>
</dbReference>
<feature type="domain" description="TonB-dependent transporter Oar-like beta-barrel" evidence="8">
    <location>
        <begin position="254"/>
        <end position="1089"/>
    </location>
</feature>
<dbReference type="InterPro" id="IPR008969">
    <property type="entry name" value="CarboxyPept-like_regulatory"/>
</dbReference>
<dbReference type="GO" id="GO:0044718">
    <property type="term" value="P:siderophore transmembrane transport"/>
    <property type="evidence" value="ECO:0007669"/>
    <property type="project" value="TreeGrafter"/>
</dbReference>
<keyword evidence="3" id="KW-1134">Transmembrane beta strand</keyword>
<evidence type="ECO:0000256" key="4">
    <source>
        <dbReference type="ARBA" id="ARBA00022692"/>
    </source>
</evidence>
<dbReference type="Proteomes" id="UP000584867">
    <property type="component" value="Unassembled WGS sequence"/>
</dbReference>
<evidence type="ECO:0000259" key="8">
    <source>
        <dbReference type="Pfam" id="PF25183"/>
    </source>
</evidence>
<dbReference type="SUPFAM" id="SSF49464">
    <property type="entry name" value="Carboxypeptidase regulatory domain-like"/>
    <property type="match status" value="1"/>
</dbReference>
<dbReference type="AlphaFoldDB" id="A0A7W7ZL63"/>
<evidence type="ECO:0000313" key="9">
    <source>
        <dbReference type="EMBL" id="MBB5061942.1"/>
    </source>
</evidence>
<dbReference type="PANTHER" id="PTHR30069">
    <property type="entry name" value="TONB-DEPENDENT OUTER MEMBRANE RECEPTOR"/>
    <property type="match status" value="1"/>
</dbReference>
<dbReference type="EMBL" id="JACHIO010000001">
    <property type="protein sequence ID" value="MBB5061942.1"/>
    <property type="molecule type" value="Genomic_DNA"/>
</dbReference>
<dbReference type="RefSeq" id="WP_184252468.1">
    <property type="nucleotide sequence ID" value="NZ_JACHIO010000001.1"/>
</dbReference>